<name>A0A4R2P4C5_RHOSA</name>
<dbReference type="RefSeq" id="WP_165878930.1">
    <property type="nucleotide sequence ID" value="NZ_JACIGF010000020.1"/>
</dbReference>
<protein>
    <submittedName>
        <fullName evidence="1">Uncharacterized protein</fullName>
    </submittedName>
</protein>
<proteinExistence type="predicted"/>
<reference evidence="1 2" key="1">
    <citation type="submission" date="2019-03" db="EMBL/GenBank/DDBJ databases">
        <title>Genomic Encyclopedia of Type Strains, Phase IV (KMG-IV): sequencing the most valuable type-strain genomes for metagenomic binning, comparative biology and taxonomic classification.</title>
        <authorList>
            <person name="Goeker M."/>
        </authorList>
    </citation>
    <scope>NUCLEOTIDE SEQUENCE [LARGE SCALE GENOMIC DNA]</scope>
    <source>
        <strain evidence="1 2">DSM 2132</strain>
    </source>
</reference>
<dbReference type="AlphaFoldDB" id="A0A4R2P4C5"/>
<sequence>MPDPKADSRPLHDDGWWLPAWNPDRHDNLCPYRLSEDDLREAVATAINRDHGARIIASVAEWWLDYSEITRAGVRFAWGKLKESENA</sequence>
<comment type="caution">
    <text evidence="1">The sequence shown here is derived from an EMBL/GenBank/DDBJ whole genome shotgun (WGS) entry which is preliminary data.</text>
</comment>
<accession>A0A4R2P4C5</accession>
<gene>
    <name evidence="1" type="ORF">EV659_1202</name>
</gene>
<organism evidence="1 2">
    <name type="scientific">Rhodothalassium salexigens DSM 2132</name>
    <dbReference type="NCBI Taxonomy" id="1188247"/>
    <lineage>
        <taxon>Bacteria</taxon>
        <taxon>Pseudomonadati</taxon>
        <taxon>Pseudomonadota</taxon>
        <taxon>Alphaproteobacteria</taxon>
        <taxon>Rhodothalassiales</taxon>
        <taxon>Rhodothalassiaceae</taxon>
        <taxon>Rhodothalassium</taxon>
    </lineage>
</organism>
<dbReference type="InParanoid" id="A0A4R2P4C5"/>
<dbReference type="EMBL" id="SLXO01000020">
    <property type="protein sequence ID" value="TCP29497.1"/>
    <property type="molecule type" value="Genomic_DNA"/>
</dbReference>
<evidence type="ECO:0000313" key="1">
    <source>
        <dbReference type="EMBL" id="TCP29497.1"/>
    </source>
</evidence>
<keyword evidence="2" id="KW-1185">Reference proteome</keyword>
<dbReference type="Proteomes" id="UP000295399">
    <property type="component" value="Unassembled WGS sequence"/>
</dbReference>
<evidence type="ECO:0000313" key="2">
    <source>
        <dbReference type="Proteomes" id="UP000295399"/>
    </source>
</evidence>